<protein>
    <submittedName>
        <fullName evidence="1">Uncharacterized protein</fullName>
    </submittedName>
</protein>
<organism evidence="1 2">
    <name type="scientific">Holothuria leucospilota</name>
    <name type="common">Black long sea cucumber</name>
    <name type="synonym">Mertensiothuria leucospilota</name>
    <dbReference type="NCBI Taxonomy" id="206669"/>
    <lineage>
        <taxon>Eukaryota</taxon>
        <taxon>Metazoa</taxon>
        <taxon>Echinodermata</taxon>
        <taxon>Eleutherozoa</taxon>
        <taxon>Echinozoa</taxon>
        <taxon>Holothuroidea</taxon>
        <taxon>Aspidochirotacea</taxon>
        <taxon>Aspidochirotida</taxon>
        <taxon>Holothuriidae</taxon>
        <taxon>Holothuria</taxon>
    </lineage>
</organism>
<comment type="caution">
    <text evidence="1">The sequence shown here is derived from an EMBL/GenBank/DDBJ whole genome shotgun (WGS) entry which is preliminary data.</text>
</comment>
<name>A0A9Q0YD35_HOLLE</name>
<accession>A0A9Q0YD35</accession>
<dbReference type="Proteomes" id="UP001152320">
    <property type="component" value="Unassembled WGS sequence"/>
</dbReference>
<reference evidence="1" key="1">
    <citation type="submission" date="2021-10" db="EMBL/GenBank/DDBJ databases">
        <title>Tropical sea cucumber genome reveals ecological adaptation and Cuvierian tubules defense mechanism.</title>
        <authorList>
            <person name="Chen T."/>
        </authorList>
    </citation>
    <scope>NUCLEOTIDE SEQUENCE</scope>
    <source>
        <strain evidence="1">Nanhai2018</strain>
        <tissue evidence="1">Muscle</tissue>
    </source>
</reference>
<evidence type="ECO:0000313" key="1">
    <source>
        <dbReference type="EMBL" id="KAJ8019301.1"/>
    </source>
</evidence>
<dbReference type="AlphaFoldDB" id="A0A9Q0YD35"/>
<dbReference type="OrthoDB" id="6152543at2759"/>
<dbReference type="EMBL" id="JAIZAY010000038">
    <property type="protein sequence ID" value="KAJ8019301.1"/>
    <property type="molecule type" value="Genomic_DNA"/>
</dbReference>
<proteinExistence type="predicted"/>
<evidence type="ECO:0000313" key="2">
    <source>
        <dbReference type="Proteomes" id="UP001152320"/>
    </source>
</evidence>
<sequence>MTMEKATVAFADIFQAVMAYVALSGVVKLEGLFLTDCDTNLIYCNTDVKDNILNMPRCNLQTSNMLLHTHMSLSVQHHNTQSLLSL</sequence>
<keyword evidence="2" id="KW-1185">Reference proteome</keyword>
<gene>
    <name evidence="1" type="ORF">HOLleu_42183</name>
</gene>